<evidence type="ECO:0000313" key="2">
    <source>
        <dbReference type="Proteomes" id="UP001196980"/>
    </source>
</evidence>
<keyword evidence="2" id="KW-1185">Reference proteome</keyword>
<dbReference type="Proteomes" id="UP001196980">
    <property type="component" value="Unassembled WGS sequence"/>
</dbReference>
<organism evidence="1 2">
    <name type="scientific">Candidatus Magnetobacterium casense</name>
    <dbReference type="NCBI Taxonomy" id="1455061"/>
    <lineage>
        <taxon>Bacteria</taxon>
        <taxon>Pseudomonadati</taxon>
        <taxon>Nitrospirota</taxon>
        <taxon>Thermodesulfovibrionia</taxon>
        <taxon>Thermodesulfovibrionales</taxon>
        <taxon>Candidatus Magnetobacteriaceae</taxon>
        <taxon>Candidatus Magnetobacterium</taxon>
    </lineage>
</organism>
<gene>
    <name evidence="1" type="ORF">HWQ67_18100</name>
</gene>
<name>A0ABS6S3P8_9BACT</name>
<reference evidence="1 2" key="1">
    <citation type="journal article" date="2020" name="J Geophys Res Biogeosci">
        <title>Magnetotaxis as an Adaptation to Enable Bacterial Shuttling of Microbial Sulfur and Sulfur Cycling Across Aquatic Oxic#Anoxic Interfaces.</title>
        <authorList>
            <person name="Li J."/>
            <person name="Liu P."/>
            <person name="Wang J."/>
            <person name="Roberts A.P."/>
            <person name="Pan Y."/>
        </authorList>
    </citation>
    <scope>NUCLEOTIDE SEQUENCE [LARGE SCALE GENOMIC DNA]</scope>
    <source>
        <strain evidence="1 2">MYR-1_YQ</strain>
    </source>
</reference>
<accession>A0ABS6S3P8</accession>
<proteinExistence type="predicted"/>
<comment type="caution">
    <text evidence="1">The sequence shown here is derived from an EMBL/GenBank/DDBJ whole genome shotgun (WGS) entry which is preliminary data.</text>
</comment>
<dbReference type="EMBL" id="JABXWD010000618">
    <property type="protein sequence ID" value="MBV6343489.1"/>
    <property type="molecule type" value="Genomic_DNA"/>
</dbReference>
<sequence length="119" mass="13981">MNQPIPKDWLHYFKNHRITVTWRQPRPYDNLQPVPTTTNGILVDIEENGNLVINGKPTQKHFTGIRYDTIEEVYPDGTEALQLLRRLREQQKNATVELTNDKHHVAIHVKKPKDHQQTL</sequence>
<protein>
    <submittedName>
        <fullName evidence="1">Uncharacterized protein</fullName>
    </submittedName>
</protein>
<dbReference type="RefSeq" id="WP_218254104.1">
    <property type="nucleotide sequence ID" value="NZ_JABXWD010000618.1"/>
</dbReference>
<evidence type="ECO:0000313" key="1">
    <source>
        <dbReference type="EMBL" id="MBV6343489.1"/>
    </source>
</evidence>